<organism evidence="7 8">
    <name type="scientific">Salinirubellus salinus</name>
    <dbReference type="NCBI Taxonomy" id="1364945"/>
    <lineage>
        <taxon>Archaea</taxon>
        <taxon>Methanobacteriati</taxon>
        <taxon>Methanobacteriota</taxon>
        <taxon>Stenosarchaea group</taxon>
        <taxon>Halobacteria</taxon>
        <taxon>Halobacteriales</taxon>
        <taxon>Natronomonadaceae</taxon>
        <taxon>Salinirubellus</taxon>
    </lineage>
</organism>
<feature type="transmembrane region" description="Helical" evidence="6">
    <location>
        <begin position="457"/>
        <end position="478"/>
    </location>
</feature>
<keyword evidence="8" id="KW-1185">Reference proteome</keyword>
<feature type="transmembrane region" description="Helical" evidence="6">
    <location>
        <begin position="128"/>
        <end position="149"/>
    </location>
</feature>
<sequence length="514" mass="53082">MGTTPDEDSPASLGSSASTVLLGIVVGSALALAAETYLARSLTPEVYGAIALAYTLIYSLGLLLGNGIGDAIARTLNSRGGEGSGAVVGSGLIISLTIGGLLVMAGYAARHPLAEALGEPALATYLPWLLPFGVLYPLGQVAFGTIRADTNSKAAVLVRDFAPRLLGIGVLAVTAALGASLFGAVAYWLMFPSGILLFGFGYLLVRQRTRTEPLMAYPDADALGTVWSHAWPLAASASMFMLLSTLDVLMIGVFATSSEVGFYRAIQPLRQSTTFVLSAASFAFLPLATRQFSNGRLDSLGELFTVSTKWIVTATLPLALLFVCYAESVVLLLFGAAYSPAAPALAVLTAGLFVRALTGLDGDLVKAIDRPRVELWTAAVGVGVNVVVNLWAIPRFGILGAAIGTAIGYGVYNALELVVIYRAVGVHPFSKATTGVVVVTVLVALAVRAVTGGSVGVVTLVAAGGVIGLSAVGALLMIGDLSEAEIGALTQLERRTGVRLLWLVPTRNQTGTNP</sequence>
<feature type="transmembrane region" description="Helical" evidence="6">
    <location>
        <begin position="373"/>
        <end position="392"/>
    </location>
</feature>
<comment type="subcellular location">
    <subcellularLocation>
        <location evidence="1">Cell membrane</location>
        <topology evidence="1">Multi-pass membrane protein</topology>
    </subcellularLocation>
</comment>
<feature type="transmembrane region" description="Helical" evidence="6">
    <location>
        <begin position="310"/>
        <end position="335"/>
    </location>
</feature>
<evidence type="ECO:0000256" key="6">
    <source>
        <dbReference type="SAM" id="Phobius"/>
    </source>
</evidence>
<keyword evidence="2" id="KW-1003">Cell membrane</keyword>
<keyword evidence="5 6" id="KW-0472">Membrane</keyword>
<feature type="transmembrane region" description="Helical" evidence="6">
    <location>
        <begin position="86"/>
        <end position="108"/>
    </location>
</feature>
<evidence type="ECO:0000256" key="1">
    <source>
        <dbReference type="ARBA" id="ARBA00004651"/>
    </source>
</evidence>
<feature type="transmembrane region" description="Helical" evidence="6">
    <location>
        <begin position="46"/>
        <end position="65"/>
    </location>
</feature>
<gene>
    <name evidence="7" type="ORF">N0B31_22220</name>
</gene>
<keyword evidence="7" id="KW-0614">Plasmid</keyword>
<dbReference type="GeneID" id="74945200"/>
<feature type="transmembrane region" description="Helical" evidence="6">
    <location>
        <begin position="398"/>
        <end position="420"/>
    </location>
</feature>
<evidence type="ECO:0000313" key="8">
    <source>
        <dbReference type="Proteomes" id="UP001057580"/>
    </source>
</evidence>
<keyword evidence="4 6" id="KW-1133">Transmembrane helix</keyword>
<protein>
    <submittedName>
        <fullName evidence="7">Polysaccharide biosynthesis C-terminal domain-containing protein</fullName>
    </submittedName>
</protein>
<reference evidence="7" key="1">
    <citation type="submission" date="2022-09" db="EMBL/GenBank/DDBJ databases">
        <title>Diverse halophilic archaea isolated from saline environments.</title>
        <authorList>
            <person name="Cui H.-L."/>
        </authorList>
    </citation>
    <scope>NUCLEOTIDE SEQUENCE</scope>
    <source>
        <strain evidence="7">ZS-35-S2</strain>
        <plasmid evidence="7">unnamed1</plasmid>
    </source>
</reference>
<evidence type="ECO:0000313" key="7">
    <source>
        <dbReference type="EMBL" id="UWM56964.1"/>
    </source>
</evidence>
<feature type="transmembrane region" description="Helical" evidence="6">
    <location>
        <begin position="432"/>
        <end position="451"/>
    </location>
</feature>
<dbReference type="AlphaFoldDB" id="A0A9E7R8D4"/>
<dbReference type="PANTHER" id="PTHR30250:SF27">
    <property type="entry name" value="POLYSACCHARIDE BIOSYNTHESIS PROTEIN"/>
    <property type="match status" value="1"/>
</dbReference>
<dbReference type="InterPro" id="IPR050833">
    <property type="entry name" value="Poly_Biosynth_Transport"/>
</dbReference>
<evidence type="ECO:0000256" key="4">
    <source>
        <dbReference type="ARBA" id="ARBA00022989"/>
    </source>
</evidence>
<feature type="transmembrane region" description="Helical" evidence="6">
    <location>
        <begin position="269"/>
        <end position="289"/>
    </location>
</feature>
<name>A0A9E7R8D4_9EURY</name>
<evidence type="ECO:0000256" key="3">
    <source>
        <dbReference type="ARBA" id="ARBA00022692"/>
    </source>
</evidence>
<geneLocation type="plasmid" evidence="7 8">
    <name>unnamed1</name>
</geneLocation>
<dbReference type="RefSeq" id="WP_260644075.1">
    <property type="nucleotide sequence ID" value="NZ_CP104004.1"/>
</dbReference>
<dbReference type="InterPro" id="IPR002797">
    <property type="entry name" value="Polysacc_synth"/>
</dbReference>
<dbReference type="Pfam" id="PF01943">
    <property type="entry name" value="Polysacc_synt"/>
    <property type="match status" value="1"/>
</dbReference>
<evidence type="ECO:0000256" key="2">
    <source>
        <dbReference type="ARBA" id="ARBA00022475"/>
    </source>
</evidence>
<keyword evidence="3 6" id="KW-0812">Transmembrane</keyword>
<proteinExistence type="predicted"/>
<feature type="transmembrane region" description="Helical" evidence="6">
    <location>
        <begin position="12"/>
        <end position="34"/>
    </location>
</feature>
<feature type="transmembrane region" description="Helical" evidence="6">
    <location>
        <begin position="161"/>
        <end position="179"/>
    </location>
</feature>
<dbReference type="Proteomes" id="UP001057580">
    <property type="component" value="Plasmid unnamed1"/>
</dbReference>
<feature type="transmembrane region" description="Helical" evidence="6">
    <location>
        <begin position="233"/>
        <end position="257"/>
    </location>
</feature>
<evidence type="ECO:0000256" key="5">
    <source>
        <dbReference type="ARBA" id="ARBA00023136"/>
    </source>
</evidence>
<accession>A0A9E7R8D4</accession>
<dbReference type="KEGG" id="ssai:N0B31_22220"/>
<dbReference type="PANTHER" id="PTHR30250">
    <property type="entry name" value="PST FAMILY PREDICTED COLANIC ACID TRANSPORTER"/>
    <property type="match status" value="1"/>
</dbReference>
<feature type="transmembrane region" description="Helical" evidence="6">
    <location>
        <begin position="341"/>
        <end position="361"/>
    </location>
</feature>
<dbReference type="EMBL" id="CP104004">
    <property type="protein sequence ID" value="UWM56964.1"/>
    <property type="molecule type" value="Genomic_DNA"/>
</dbReference>
<dbReference type="GO" id="GO:0005886">
    <property type="term" value="C:plasma membrane"/>
    <property type="evidence" value="ECO:0007669"/>
    <property type="project" value="UniProtKB-SubCell"/>
</dbReference>